<dbReference type="InterPro" id="IPR050517">
    <property type="entry name" value="DDR_Repair_Kinase"/>
</dbReference>
<dbReference type="PROSITE" id="PS50290">
    <property type="entry name" value="PI3_4_KINASE_3"/>
    <property type="match status" value="1"/>
</dbReference>
<dbReference type="InterPro" id="IPR011009">
    <property type="entry name" value="Kinase-like_dom_sf"/>
</dbReference>
<protein>
    <submittedName>
        <fullName evidence="4">Kinase-like domain-containing protein</fullName>
    </submittedName>
</protein>
<evidence type="ECO:0000256" key="2">
    <source>
        <dbReference type="ARBA" id="ARBA00022777"/>
    </source>
</evidence>
<dbReference type="EMBL" id="KZ994030">
    <property type="protein sequence ID" value="RKO94051.1"/>
    <property type="molecule type" value="Genomic_DNA"/>
</dbReference>
<dbReference type="SUPFAM" id="SSF56112">
    <property type="entry name" value="Protein kinase-like (PK-like)"/>
    <property type="match status" value="1"/>
</dbReference>
<dbReference type="GO" id="GO:0004674">
    <property type="term" value="F:protein serine/threonine kinase activity"/>
    <property type="evidence" value="ECO:0007669"/>
    <property type="project" value="TreeGrafter"/>
</dbReference>
<feature type="non-terminal residue" evidence="4">
    <location>
        <position position="251"/>
    </location>
</feature>
<dbReference type="InterPro" id="IPR018936">
    <property type="entry name" value="PI3/4_kinase_CS"/>
</dbReference>
<dbReference type="Proteomes" id="UP000269721">
    <property type="component" value="Unassembled WGS sequence"/>
</dbReference>
<keyword evidence="2 4" id="KW-0418">Kinase</keyword>
<dbReference type="PANTHER" id="PTHR11139:SF71">
    <property type="entry name" value="SERINE_THREONINE-PROTEIN KINASE SMG1"/>
    <property type="match status" value="1"/>
</dbReference>
<dbReference type="InterPro" id="IPR000403">
    <property type="entry name" value="PI3/4_kinase_cat_dom"/>
</dbReference>
<dbReference type="SMART" id="SM00146">
    <property type="entry name" value="PI3Kc"/>
    <property type="match status" value="1"/>
</dbReference>
<keyword evidence="1" id="KW-0808">Transferase</keyword>
<dbReference type="InterPro" id="IPR036940">
    <property type="entry name" value="PI3/4_kinase_cat_sf"/>
</dbReference>
<dbReference type="AlphaFoldDB" id="A0A4P9WLX0"/>
<evidence type="ECO:0000313" key="5">
    <source>
        <dbReference type="Proteomes" id="UP000269721"/>
    </source>
</evidence>
<evidence type="ECO:0000313" key="4">
    <source>
        <dbReference type="EMBL" id="RKO94051.1"/>
    </source>
</evidence>
<dbReference type="Gene3D" id="1.10.1070.11">
    <property type="entry name" value="Phosphatidylinositol 3-/4-kinase, catalytic domain"/>
    <property type="match status" value="1"/>
</dbReference>
<dbReference type="Pfam" id="PF00454">
    <property type="entry name" value="PI3_PI4_kinase"/>
    <property type="match status" value="1"/>
</dbReference>
<evidence type="ECO:0000256" key="1">
    <source>
        <dbReference type="ARBA" id="ARBA00022679"/>
    </source>
</evidence>
<dbReference type="GO" id="GO:0005634">
    <property type="term" value="C:nucleus"/>
    <property type="evidence" value="ECO:0007669"/>
    <property type="project" value="TreeGrafter"/>
</dbReference>
<feature type="domain" description="PI3K/PI4K catalytic" evidence="3">
    <location>
        <begin position="1"/>
        <end position="251"/>
    </location>
</feature>
<reference evidence="5" key="1">
    <citation type="journal article" date="2018" name="Nat. Microbiol.">
        <title>Leveraging single-cell genomics to expand the fungal tree of life.</title>
        <authorList>
            <person name="Ahrendt S.R."/>
            <person name="Quandt C.A."/>
            <person name="Ciobanu D."/>
            <person name="Clum A."/>
            <person name="Salamov A."/>
            <person name="Andreopoulos B."/>
            <person name="Cheng J.F."/>
            <person name="Woyke T."/>
            <person name="Pelin A."/>
            <person name="Henrissat B."/>
            <person name="Reynolds N.K."/>
            <person name="Benny G.L."/>
            <person name="Smith M.E."/>
            <person name="James T.Y."/>
            <person name="Grigoriev I.V."/>
        </authorList>
    </citation>
    <scope>NUCLEOTIDE SEQUENCE [LARGE SCALE GENOMIC DNA]</scope>
</reference>
<feature type="non-terminal residue" evidence="4">
    <location>
        <position position="1"/>
    </location>
</feature>
<keyword evidence="5" id="KW-1185">Reference proteome</keyword>
<dbReference type="OrthoDB" id="381190at2759"/>
<evidence type="ECO:0000259" key="3">
    <source>
        <dbReference type="PROSITE" id="PS50290"/>
    </source>
</evidence>
<dbReference type="GO" id="GO:0000184">
    <property type="term" value="P:nuclear-transcribed mRNA catabolic process, nonsense-mediated decay"/>
    <property type="evidence" value="ECO:0007669"/>
    <property type="project" value="TreeGrafter"/>
</dbReference>
<dbReference type="PROSITE" id="PS00916">
    <property type="entry name" value="PI3_4_KINASE_2"/>
    <property type="match status" value="1"/>
</dbReference>
<dbReference type="Gene3D" id="3.30.1010.10">
    <property type="entry name" value="Phosphatidylinositol 3-kinase Catalytic Subunit, Chain A, domain 4"/>
    <property type="match status" value="1"/>
</dbReference>
<dbReference type="PANTHER" id="PTHR11139">
    <property type="entry name" value="ATAXIA TELANGIECTASIA MUTATED ATM -RELATED"/>
    <property type="match status" value="1"/>
</dbReference>
<accession>A0A4P9WLX0</accession>
<name>A0A4P9WLX0_9FUNG</name>
<sequence length="251" mass="29113">NELLRRDKQSAERNLQARTYSVIPLGGRFGMIQWVEKVAQLFSFYKRWQQRDYNAKLLQRKEGDPADAIPPPQRPHEQYYAKISAALKRYNLPRSTPRRQWPAEVFREVFLELESESPSDLLSKEIWCSSPNPSEWWRKTSVYARSLAVTSILGYIVGLGDRHLDNVLFDPATAEIVHIDFNVCFENGKRLRVPETVPFRLTRNLRAALGISGVEGVFRVACEHVLRVARENREVLLTLLDAFVYDPLVDW</sequence>
<gene>
    <name evidence="4" type="ORF">BDK51DRAFT_13293</name>
</gene>
<proteinExistence type="predicted"/>
<organism evidence="4 5">
    <name type="scientific">Blyttiomyces helicus</name>
    <dbReference type="NCBI Taxonomy" id="388810"/>
    <lineage>
        <taxon>Eukaryota</taxon>
        <taxon>Fungi</taxon>
        <taxon>Fungi incertae sedis</taxon>
        <taxon>Chytridiomycota</taxon>
        <taxon>Chytridiomycota incertae sedis</taxon>
        <taxon>Chytridiomycetes</taxon>
        <taxon>Chytridiomycetes incertae sedis</taxon>
        <taxon>Blyttiomyces</taxon>
    </lineage>
</organism>